<dbReference type="GO" id="GO:0003677">
    <property type="term" value="F:DNA binding"/>
    <property type="evidence" value="ECO:0007669"/>
    <property type="project" value="UniProtKB-KW"/>
</dbReference>
<gene>
    <name evidence="2" type="ORF">CLOHYLEM_06296</name>
</gene>
<dbReference type="Pfam" id="PF05685">
    <property type="entry name" value="Uma2"/>
    <property type="match status" value="1"/>
</dbReference>
<dbReference type="SUPFAM" id="SSF52980">
    <property type="entry name" value="Restriction endonuclease-like"/>
    <property type="match status" value="1"/>
</dbReference>
<dbReference type="HOGENOM" id="CLU_076312_0_2_9"/>
<keyword evidence="3" id="KW-1185">Reference proteome</keyword>
<evidence type="ECO:0000259" key="1">
    <source>
        <dbReference type="PROSITE" id="PS50943"/>
    </source>
</evidence>
<dbReference type="CDD" id="cd00093">
    <property type="entry name" value="HTH_XRE"/>
    <property type="match status" value="1"/>
</dbReference>
<dbReference type="PANTHER" id="PTHR34107:SF4">
    <property type="entry name" value="SLL1222 PROTEIN"/>
    <property type="match status" value="1"/>
</dbReference>
<dbReference type="Gene3D" id="1.10.260.40">
    <property type="entry name" value="lambda repressor-like DNA-binding domains"/>
    <property type="match status" value="1"/>
</dbReference>
<dbReference type="SUPFAM" id="SSF47413">
    <property type="entry name" value="lambda repressor-like DNA-binding domains"/>
    <property type="match status" value="1"/>
</dbReference>
<comment type="caution">
    <text evidence="2">The sequence shown here is derived from an EMBL/GenBank/DDBJ whole genome shotgun (WGS) entry which is preliminary data.</text>
</comment>
<dbReference type="Pfam" id="PF01381">
    <property type="entry name" value="HTH_3"/>
    <property type="match status" value="1"/>
</dbReference>
<protein>
    <submittedName>
        <fullName evidence="2">DNA-binding helix-turn-helix protein</fullName>
    </submittedName>
</protein>
<dbReference type="PANTHER" id="PTHR34107">
    <property type="entry name" value="SLL0198 PROTEIN-RELATED"/>
    <property type="match status" value="1"/>
</dbReference>
<dbReference type="EMBL" id="ABYI02000023">
    <property type="protein sequence ID" value="EEG73614.1"/>
    <property type="molecule type" value="Genomic_DNA"/>
</dbReference>
<evidence type="ECO:0000313" key="2">
    <source>
        <dbReference type="EMBL" id="EEG73614.1"/>
    </source>
</evidence>
<organism evidence="2 3">
    <name type="scientific">[Clostridium] hylemonae DSM 15053</name>
    <dbReference type="NCBI Taxonomy" id="553973"/>
    <lineage>
        <taxon>Bacteria</taxon>
        <taxon>Bacillati</taxon>
        <taxon>Bacillota</taxon>
        <taxon>Clostridia</taxon>
        <taxon>Lachnospirales</taxon>
        <taxon>Lachnospiraceae</taxon>
    </lineage>
</organism>
<dbReference type="Proteomes" id="UP000004893">
    <property type="component" value="Unassembled WGS sequence"/>
</dbReference>
<keyword evidence="2" id="KW-0238">DNA-binding</keyword>
<dbReference type="eggNOG" id="COG4636">
    <property type="taxonomic scope" value="Bacteria"/>
</dbReference>
<dbReference type="OrthoDB" id="9808428at2"/>
<dbReference type="InterPro" id="IPR012296">
    <property type="entry name" value="Nuclease_put_TT1808"/>
</dbReference>
<reference evidence="2" key="1">
    <citation type="submission" date="2009-02" db="EMBL/GenBank/DDBJ databases">
        <authorList>
            <person name="Fulton L."/>
            <person name="Clifton S."/>
            <person name="Fulton B."/>
            <person name="Xu J."/>
            <person name="Minx P."/>
            <person name="Pepin K.H."/>
            <person name="Johnson M."/>
            <person name="Bhonagiri V."/>
            <person name="Nash W.E."/>
            <person name="Mardis E.R."/>
            <person name="Wilson R.K."/>
        </authorList>
    </citation>
    <scope>NUCLEOTIDE SEQUENCE [LARGE SCALE GENOMIC DNA]</scope>
    <source>
        <strain evidence="2">DSM 15053</strain>
    </source>
</reference>
<dbReference type="CDD" id="cd06260">
    <property type="entry name" value="DUF820-like"/>
    <property type="match status" value="1"/>
</dbReference>
<dbReference type="InterPro" id="IPR010982">
    <property type="entry name" value="Lambda_DNA-bd_dom_sf"/>
</dbReference>
<dbReference type="Gene3D" id="3.90.1570.10">
    <property type="entry name" value="tt1808, chain A"/>
    <property type="match status" value="1"/>
</dbReference>
<accession>C0C2J0</accession>
<proteinExistence type="predicted"/>
<reference evidence="2" key="2">
    <citation type="submission" date="2013-06" db="EMBL/GenBank/DDBJ databases">
        <title>Draft genome sequence of Clostridium hylemonae (DSM 15053).</title>
        <authorList>
            <person name="Sudarsanam P."/>
            <person name="Ley R."/>
            <person name="Guruge J."/>
            <person name="Turnbaugh P.J."/>
            <person name="Mahowald M."/>
            <person name="Liep D."/>
            <person name="Gordon J."/>
        </authorList>
    </citation>
    <scope>NUCLEOTIDE SEQUENCE</scope>
    <source>
        <strain evidence="2">DSM 15053</strain>
    </source>
</reference>
<dbReference type="AlphaFoldDB" id="C0C2J0"/>
<dbReference type="STRING" id="553973.CLOHYLEM_06296"/>
<dbReference type="PROSITE" id="PS50943">
    <property type="entry name" value="HTH_CROC1"/>
    <property type="match status" value="1"/>
</dbReference>
<sequence>MLLLVRRERLSMDIESLIRRKKELGITNQQLAQISGISLGTVNKIFSGATRSPQNDTMNALVSALGLDFYQYRPGSRADVICEPSSAYQMDTNSGIYTLDDYDSLPVEVRAELIDGYLVFMEAPSVRHQEIIGELYYCIRHHIKKAKGSCKVILSPVDVQLDNDDRTVVQPDLLIVCDRGKSDGHRIHGAPDYVAEVVSAGSRKRDYLVKLNKYWTAGVREYWIIDPDGRKVTVYEFGEQEENFQMQTYTFQDKIPVSTCTGLVIDFSELDL</sequence>
<dbReference type="InterPro" id="IPR008538">
    <property type="entry name" value="Uma2"/>
</dbReference>
<dbReference type="InterPro" id="IPR001387">
    <property type="entry name" value="Cro/C1-type_HTH"/>
</dbReference>
<dbReference type="InterPro" id="IPR011335">
    <property type="entry name" value="Restrct_endonuc-II-like"/>
</dbReference>
<evidence type="ECO:0000313" key="3">
    <source>
        <dbReference type="Proteomes" id="UP000004893"/>
    </source>
</evidence>
<feature type="domain" description="HTH cro/C1-type" evidence="1">
    <location>
        <begin position="17"/>
        <end position="72"/>
    </location>
</feature>
<name>C0C2J0_9FIRM</name>
<dbReference type="SMART" id="SM00530">
    <property type="entry name" value="HTH_XRE"/>
    <property type="match status" value="1"/>
</dbReference>